<dbReference type="Gene3D" id="3.30.710.10">
    <property type="entry name" value="Potassium Channel Kv1.1, Chain A"/>
    <property type="match status" value="1"/>
</dbReference>
<dbReference type="InterPro" id="IPR025197">
    <property type="entry name" value="DUF4116"/>
</dbReference>
<organism evidence="4 5">
    <name type="scientific">Symbiodinium necroappetens</name>
    <dbReference type="NCBI Taxonomy" id="1628268"/>
    <lineage>
        <taxon>Eukaryota</taxon>
        <taxon>Sar</taxon>
        <taxon>Alveolata</taxon>
        <taxon>Dinophyceae</taxon>
        <taxon>Suessiales</taxon>
        <taxon>Symbiodiniaceae</taxon>
        <taxon>Symbiodinium</taxon>
    </lineage>
</organism>
<proteinExistence type="predicted"/>
<dbReference type="InterPro" id="IPR036296">
    <property type="entry name" value="SKP1-like_dim_sf"/>
</dbReference>
<accession>A0A813B8T1</accession>
<keyword evidence="2" id="KW-1133">Transmembrane helix</keyword>
<feature type="domain" description="EGF-like" evidence="3">
    <location>
        <begin position="1752"/>
        <end position="1781"/>
    </location>
</feature>
<feature type="compositionally biased region" description="Low complexity" evidence="1">
    <location>
        <begin position="1023"/>
        <end position="1032"/>
    </location>
</feature>
<gene>
    <name evidence="4" type="primary">Fras1</name>
    <name evidence="4" type="ORF">SNEC2469_LOCUS29991</name>
</gene>
<dbReference type="SUPFAM" id="SSF57184">
    <property type="entry name" value="Growth factor receptor domain"/>
    <property type="match status" value="1"/>
</dbReference>
<dbReference type="PANTHER" id="PTHR45756">
    <property type="entry name" value="PALMITOYLTRANSFERASE"/>
    <property type="match status" value="1"/>
</dbReference>
<keyword evidence="5" id="KW-1185">Reference proteome</keyword>
<dbReference type="InterPro" id="IPR009030">
    <property type="entry name" value="Growth_fac_rcpt_cys_sf"/>
</dbReference>
<evidence type="ECO:0000256" key="2">
    <source>
        <dbReference type="SAM" id="Phobius"/>
    </source>
</evidence>
<dbReference type="InterPro" id="IPR000742">
    <property type="entry name" value="EGF"/>
</dbReference>
<name>A0A813B8T1_9DINO</name>
<dbReference type="SMART" id="SM00181">
    <property type="entry name" value="EGF"/>
    <property type="match status" value="7"/>
</dbReference>
<dbReference type="EMBL" id="CAJNJA010068807">
    <property type="protein sequence ID" value="CAE7895966.1"/>
    <property type="molecule type" value="Genomic_DNA"/>
</dbReference>
<dbReference type="SMART" id="SM00261">
    <property type="entry name" value="FU"/>
    <property type="match status" value="3"/>
</dbReference>
<dbReference type="OrthoDB" id="238681at2759"/>
<feature type="compositionally biased region" description="Polar residues" evidence="1">
    <location>
        <begin position="1007"/>
        <end position="1022"/>
    </location>
</feature>
<feature type="region of interest" description="Disordered" evidence="1">
    <location>
        <begin position="980"/>
        <end position="1069"/>
    </location>
</feature>
<protein>
    <submittedName>
        <fullName evidence="4">Fras1 protein</fullName>
    </submittedName>
</protein>
<keyword evidence="2" id="KW-0472">Membrane</keyword>
<reference evidence="4" key="1">
    <citation type="submission" date="2021-02" db="EMBL/GenBank/DDBJ databases">
        <authorList>
            <person name="Dougan E. K."/>
            <person name="Rhodes N."/>
            <person name="Thang M."/>
            <person name="Chan C."/>
        </authorList>
    </citation>
    <scope>NUCLEOTIDE SEQUENCE</scope>
</reference>
<sequence length="1819" mass="198745">MTWDGHLKLSYSTSGRGILFCFSAVEVKPLSSLLKRPAWLGVFEASTENGCEHVLKFELKKTTMLKVCEYLKHHRDHSVSEVITPLPSSDLRDCGVSRWDCSFVNIDVEALFDIGFAATTLGIPSLDFLVNAKLACMTNNKSADKLRREYKMINDLPAQEEAELRRTYTALQKQHGEDVDVDLSQLAAASVFHNGMAAARTQLESIKNGEDETQASQTQLNPKSWRYGMWSAGVKKDWQLLADAPYEITNDRELVQNAIVSSQGRALKYASVELRADENLVLLATSFFGTAFADAAPELWANRRFVLAAVGSHGAALAHASDALQSDKSFLVAAAKAGSGSCLQGAKESLKSDRDLVLEMVVHDGASVRFVTEELRNDKAFAIEAVKRNGAALKFLLPKFQADVEIVQAAVARDPRAASHAHASRRRDLGLEGESALGETHLAKEYAAQAEAGQAKAQKDEVVSVAGIGHRQMPWQEALGQLNYTTMKLGKQVGFSAGSTMMGNLGQGNYVAANSVNDIFPALNRPEIDSSTIMWGGVGGGIGMRWASFGSNDVLHLLKAREQWNPIRTMPPRRGGIAVRFVCARMHPPPLVMPSKFDRETRANILTPTAGMIKLDRDHDRLHMVFSIYARQVLLATCLQELPQAESEGAKAAEDWEGLAATRDREALKNLQTVDRRLCPRPLPLNMANSPLGGWPDLLNDSHDLKAKGKMKSLLQTGTQIVLTGVHGKNGMTGSLSQKFSDGKWKVQIDGVGSAILHEDSFEISDSLAGQRSMVDQVVKDERTALRRAKILEKRSQLLEKKAAKNQAMEKMVALTGSETEMIWSPDEACFSYSMHVGESGGMVVQGPDPKWRLLLDEKGFAKKVHWLPELFAAAGISESIAAVDMWATSAVMAESQIAAGESGTRSLPAAPPIRAVSVREWLKSQRQAPGYGPISTSMDTAEESLLPDAENHKEPRTWMRAKSLEQGASSDQETLLSRLPGRSESASTPWWLPTHSPSGSPHKDSSLLSVERYNSSQNGRHSSSLPRSLRPWVPGAMPDPARRPLSQSSEERSPATATAGQELDSSKREVEMDAGAVAAIEAPSPWSRPDKAIWGRCDSITDDRMLRPASSPVVDSVTEVIELEHDFYSISLTPQVPCWAAICAPLASCIAQLLVLYFLAYQNETMFEGGKWKQPISSYWSLNTMKMISIMLSLFKVSIELGHAQRLCRCLVVGAFAEGFRPVVGWWALALQYFMALLVLFVSLSVVLGSTSCVGCFLKIFSVFIIVDMDNLAAGFVDGMTYLDFRVEVSPERLQAFKRRHGGICRCLSIRAIFMFMPVTLILLSLAMSIYFNTIPLTLLSFGKVSNEDPPKMLVDDGTCVAQLVHHKGQGLSANVSVLLLAALDADSDKALAPRLHWVALEYAAQPVTPSSLQVMRGNDANNNGVFKSQAYHWLEARGFSPHVYSNLLKREKLYKTFQPFEATFLIPGIQEDAPASYTPSTYMVYVTAQNPLSNALAAKPAMASLLIPACAHFCTSCELAGPRLCDEGKCIEGTHFHLGKCYPCAKDCDKCELNALGHNMSDSESIGCDNGGCKEGFGLKHGRCQPCKDANCSRCLDEDLDVCVECKHGLSINFNGSCQTCGGPHCRRCLENGGCDSCEHGWGPAENATCAECVDGCRECPFSHTECTACQLGYVLQHWKCHPCLQNCRNCSSSGLHGCDDCIAGFGLDKITMECTACQVENCLGCDGEPWRCSRCRKGFGVTSSGLCQDCGEFCAECVSIDDCKVCHTGWVARDGRCLGCADRCSSCNKAGPAKCDRCFQGFQLNSEETCERRVSF</sequence>
<feature type="transmembrane region" description="Helical" evidence="2">
    <location>
        <begin position="1234"/>
        <end position="1259"/>
    </location>
</feature>
<dbReference type="InterPro" id="IPR053215">
    <property type="entry name" value="TKL_Ser/Thr_kinase"/>
</dbReference>
<comment type="caution">
    <text evidence="4">The sequence shown here is derived from an EMBL/GenBank/DDBJ whole genome shotgun (WGS) entry which is preliminary data.</text>
</comment>
<feature type="domain" description="EGF-like" evidence="3">
    <location>
        <begin position="1782"/>
        <end position="1814"/>
    </location>
</feature>
<evidence type="ECO:0000256" key="1">
    <source>
        <dbReference type="SAM" id="MobiDB-lite"/>
    </source>
</evidence>
<dbReference type="PANTHER" id="PTHR45756:SF1">
    <property type="entry name" value="PROTEIN KINASE DOMAIN CONTAINING PROTEIN"/>
    <property type="match status" value="1"/>
</dbReference>
<feature type="domain" description="EGF-like" evidence="3">
    <location>
        <begin position="1685"/>
        <end position="1718"/>
    </location>
</feature>
<feature type="transmembrane region" description="Helical" evidence="2">
    <location>
        <begin position="1309"/>
        <end position="1333"/>
    </location>
</feature>
<feature type="domain" description="EGF-like" evidence="3">
    <location>
        <begin position="1545"/>
        <end position="1587"/>
    </location>
</feature>
<evidence type="ECO:0000313" key="4">
    <source>
        <dbReference type="EMBL" id="CAE7895966.1"/>
    </source>
</evidence>
<evidence type="ECO:0000313" key="5">
    <source>
        <dbReference type="Proteomes" id="UP000601435"/>
    </source>
</evidence>
<feature type="domain" description="EGF-like" evidence="3">
    <location>
        <begin position="1654"/>
        <end position="1684"/>
    </location>
</feature>
<dbReference type="Proteomes" id="UP000601435">
    <property type="component" value="Unassembled WGS sequence"/>
</dbReference>
<dbReference type="InterPro" id="IPR006212">
    <property type="entry name" value="Furin_repeat"/>
</dbReference>
<dbReference type="Pfam" id="PF13475">
    <property type="entry name" value="DUF4116"/>
    <property type="match status" value="1"/>
</dbReference>
<feature type="domain" description="EGF-like" evidence="3">
    <location>
        <begin position="1588"/>
        <end position="1621"/>
    </location>
</feature>
<dbReference type="SUPFAM" id="SSF81382">
    <property type="entry name" value="Skp1 dimerisation domain-like"/>
    <property type="match status" value="1"/>
</dbReference>
<keyword evidence="2" id="KW-0812">Transmembrane</keyword>
<dbReference type="InterPro" id="IPR011333">
    <property type="entry name" value="SKP1/BTB/POZ_sf"/>
</dbReference>
<dbReference type="GO" id="GO:0006511">
    <property type="term" value="P:ubiquitin-dependent protein catabolic process"/>
    <property type="evidence" value="ECO:0007669"/>
    <property type="project" value="InterPro"/>
</dbReference>
<feature type="domain" description="EGF-like" evidence="3">
    <location>
        <begin position="1719"/>
        <end position="1751"/>
    </location>
</feature>
<evidence type="ECO:0000259" key="3">
    <source>
        <dbReference type="SMART" id="SM00181"/>
    </source>
</evidence>